<dbReference type="GO" id="GO:0019441">
    <property type="term" value="P:L-tryptophan catabolic process to kynurenine"/>
    <property type="evidence" value="ECO:0007669"/>
    <property type="project" value="InterPro"/>
</dbReference>
<name>A0A927CGC2_9BACL</name>
<organism evidence="1 2">
    <name type="scientific">Paenibacillus oceani</name>
    <dbReference type="NCBI Taxonomy" id="2772510"/>
    <lineage>
        <taxon>Bacteria</taxon>
        <taxon>Bacillati</taxon>
        <taxon>Bacillota</taxon>
        <taxon>Bacilli</taxon>
        <taxon>Bacillales</taxon>
        <taxon>Paenibacillaceae</taxon>
        <taxon>Paenibacillus</taxon>
    </lineage>
</organism>
<dbReference type="SUPFAM" id="SSF102198">
    <property type="entry name" value="Putative cyclase"/>
    <property type="match status" value="1"/>
</dbReference>
<protein>
    <submittedName>
        <fullName evidence="1">Cyclase family protein</fullName>
    </submittedName>
</protein>
<keyword evidence="2" id="KW-1185">Reference proteome</keyword>
<dbReference type="GO" id="GO:0004061">
    <property type="term" value="F:arylformamidase activity"/>
    <property type="evidence" value="ECO:0007669"/>
    <property type="project" value="InterPro"/>
</dbReference>
<dbReference type="Proteomes" id="UP000639396">
    <property type="component" value="Unassembled WGS sequence"/>
</dbReference>
<dbReference type="Pfam" id="PF04199">
    <property type="entry name" value="Cyclase"/>
    <property type="match status" value="1"/>
</dbReference>
<evidence type="ECO:0000313" key="2">
    <source>
        <dbReference type="Proteomes" id="UP000639396"/>
    </source>
</evidence>
<dbReference type="PANTHER" id="PTHR31118:SF12">
    <property type="entry name" value="CYCLASE-LIKE PROTEIN 2"/>
    <property type="match status" value="1"/>
</dbReference>
<dbReference type="AlphaFoldDB" id="A0A927CGC2"/>
<dbReference type="InterPro" id="IPR037175">
    <property type="entry name" value="KFase_sf"/>
</dbReference>
<gene>
    <name evidence="1" type="ORF">IDH45_27340</name>
</gene>
<reference evidence="1" key="1">
    <citation type="submission" date="2020-09" db="EMBL/GenBank/DDBJ databases">
        <title>A novel bacterium of genus Paenibacillus, isolated from South China Sea.</title>
        <authorList>
            <person name="Huang H."/>
            <person name="Mo K."/>
            <person name="Hu Y."/>
        </authorList>
    </citation>
    <scope>NUCLEOTIDE SEQUENCE</scope>
    <source>
        <strain evidence="1">IB182363</strain>
    </source>
</reference>
<proteinExistence type="predicted"/>
<dbReference type="PANTHER" id="PTHR31118">
    <property type="entry name" value="CYCLASE-LIKE PROTEIN 2"/>
    <property type="match status" value="1"/>
</dbReference>
<dbReference type="EMBL" id="JACXJA010000046">
    <property type="protein sequence ID" value="MBD2865701.1"/>
    <property type="molecule type" value="Genomic_DNA"/>
</dbReference>
<dbReference type="Gene3D" id="3.50.30.50">
    <property type="entry name" value="Putative cyclase"/>
    <property type="match status" value="1"/>
</dbReference>
<dbReference type="InterPro" id="IPR007325">
    <property type="entry name" value="KFase/CYL"/>
</dbReference>
<evidence type="ECO:0000313" key="1">
    <source>
        <dbReference type="EMBL" id="MBD2865701.1"/>
    </source>
</evidence>
<sequence length="227" mass="25663">MNVIDITGVIQQGMWNYEKPFPEFRMRPLDRVPWVEAVVYAEVFEGLHSQTGTYLETPAHYFGGESSYYVADIPVDKLVNMRCVVLMLNEAKLDVPGRRVAIDAAMLEKCAGSERIRPGDAILVGTGWGKYWMDDSYLERSPYFTYDAMKWLIGQKPYLLGSDFPRWDNLAQSEQFFAEFYEADILMLAPCVNLESVRQSEVRLTALPLNIPGTSAVPCRAVITQGG</sequence>
<dbReference type="RefSeq" id="WP_190931324.1">
    <property type="nucleotide sequence ID" value="NZ_JACXJA010000046.1"/>
</dbReference>
<comment type="caution">
    <text evidence="1">The sequence shown here is derived from an EMBL/GenBank/DDBJ whole genome shotgun (WGS) entry which is preliminary data.</text>
</comment>
<accession>A0A927CGC2</accession>